<evidence type="ECO:0000313" key="2">
    <source>
        <dbReference type="EMBL" id="BBL70364.1"/>
    </source>
</evidence>
<organism evidence="2 3">
    <name type="scientific">Methylogaea oryzae</name>
    <dbReference type="NCBI Taxonomy" id="1295382"/>
    <lineage>
        <taxon>Bacteria</taxon>
        <taxon>Pseudomonadati</taxon>
        <taxon>Pseudomonadota</taxon>
        <taxon>Gammaproteobacteria</taxon>
        <taxon>Methylococcales</taxon>
        <taxon>Methylococcaceae</taxon>
        <taxon>Methylogaea</taxon>
    </lineage>
</organism>
<dbReference type="RefSeq" id="WP_221048382.1">
    <property type="nucleotide sequence ID" value="NZ_AP019782.1"/>
</dbReference>
<reference evidence="2" key="1">
    <citation type="submission" date="2019-06" db="EMBL/GenBank/DDBJ databases">
        <title>Complete genome sequence of Methylogaea oryzae strain JCM16910.</title>
        <authorList>
            <person name="Asakawa S."/>
        </authorList>
    </citation>
    <scope>NUCLEOTIDE SEQUENCE</scope>
    <source>
        <strain evidence="2">E10</strain>
    </source>
</reference>
<gene>
    <name evidence="2" type="ORF">MoryE10_09700</name>
</gene>
<keyword evidence="3" id="KW-1185">Reference proteome</keyword>
<protein>
    <submittedName>
        <fullName evidence="2">Uncharacterized protein</fullName>
    </submittedName>
</protein>
<evidence type="ECO:0000256" key="1">
    <source>
        <dbReference type="SAM" id="MobiDB-lite"/>
    </source>
</evidence>
<dbReference type="EMBL" id="AP019782">
    <property type="protein sequence ID" value="BBL70364.1"/>
    <property type="molecule type" value="Genomic_DNA"/>
</dbReference>
<evidence type="ECO:0000313" key="3">
    <source>
        <dbReference type="Proteomes" id="UP000824988"/>
    </source>
</evidence>
<dbReference type="KEGG" id="moz:MoryE10_09700"/>
<dbReference type="AlphaFoldDB" id="A0A8D5AJ35"/>
<proteinExistence type="predicted"/>
<sequence>MPRRPGQTAPRTKSVGLRARAWWVIRKNKVTTMAGLLLTLADGSQKDAKSNLTHYLRALSRSGVLSRERIPDGKLTSNGVYRYRLEKDFGAKPPVVRQDGVYDPNSGALHPFGTEDTEAGHE</sequence>
<name>A0A8D5AJ35_9GAMM</name>
<accession>A0A8D5AJ35</accession>
<dbReference type="Proteomes" id="UP000824988">
    <property type="component" value="Chromosome"/>
</dbReference>
<feature type="region of interest" description="Disordered" evidence="1">
    <location>
        <begin position="95"/>
        <end position="122"/>
    </location>
</feature>